<name>A0ABW4DTJ8_9RHOB</name>
<feature type="transmembrane region" description="Helical" evidence="1">
    <location>
        <begin position="34"/>
        <end position="52"/>
    </location>
</feature>
<reference evidence="3" key="1">
    <citation type="journal article" date="2019" name="Int. J. Syst. Evol. Microbiol.">
        <title>The Global Catalogue of Microorganisms (GCM) 10K type strain sequencing project: providing services to taxonomists for standard genome sequencing and annotation.</title>
        <authorList>
            <consortium name="The Broad Institute Genomics Platform"/>
            <consortium name="The Broad Institute Genome Sequencing Center for Infectious Disease"/>
            <person name="Wu L."/>
            <person name="Ma J."/>
        </authorList>
    </citation>
    <scope>NUCLEOTIDE SEQUENCE [LARGE SCALE GENOMIC DNA]</scope>
    <source>
        <strain evidence="3">CCM 8875</strain>
    </source>
</reference>
<dbReference type="RefSeq" id="WP_165571040.1">
    <property type="nucleotide sequence ID" value="NZ_CBCSAJ010000025.1"/>
</dbReference>
<keyword evidence="1" id="KW-1133">Transmembrane helix</keyword>
<evidence type="ECO:0000313" key="3">
    <source>
        <dbReference type="Proteomes" id="UP001597302"/>
    </source>
</evidence>
<gene>
    <name evidence="2" type="ORF">ACFQ5P_06850</name>
</gene>
<comment type="caution">
    <text evidence="2">The sequence shown here is derived from an EMBL/GenBank/DDBJ whole genome shotgun (WGS) entry which is preliminary data.</text>
</comment>
<protein>
    <recommendedName>
        <fullName evidence="4">Apolipoprotein acyltransferase</fullName>
    </recommendedName>
</protein>
<keyword evidence="3" id="KW-1185">Reference proteome</keyword>
<keyword evidence="1" id="KW-0472">Membrane</keyword>
<evidence type="ECO:0008006" key="4">
    <source>
        <dbReference type="Google" id="ProtNLM"/>
    </source>
</evidence>
<proteinExistence type="predicted"/>
<dbReference type="EMBL" id="JBHTOQ010000016">
    <property type="protein sequence ID" value="MFD1481007.1"/>
    <property type="molecule type" value="Genomic_DNA"/>
</dbReference>
<evidence type="ECO:0000313" key="2">
    <source>
        <dbReference type="EMBL" id="MFD1481007.1"/>
    </source>
</evidence>
<dbReference type="Proteomes" id="UP001597302">
    <property type="component" value="Unassembled WGS sequence"/>
</dbReference>
<accession>A0ABW4DTJ8</accession>
<keyword evidence="1" id="KW-0812">Transmembrane</keyword>
<sequence>MLLAAVLGGIRGWFRARALGGKRLDMIQYATGYAIAFGLLAAIVGIALARLLEP</sequence>
<organism evidence="2 3">
    <name type="scientific">Paracoccus nototheniae</name>
    <dbReference type="NCBI Taxonomy" id="2489002"/>
    <lineage>
        <taxon>Bacteria</taxon>
        <taxon>Pseudomonadati</taxon>
        <taxon>Pseudomonadota</taxon>
        <taxon>Alphaproteobacteria</taxon>
        <taxon>Rhodobacterales</taxon>
        <taxon>Paracoccaceae</taxon>
        <taxon>Paracoccus</taxon>
    </lineage>
</organism>
<evidence type="ECO:0000256" key="1">
    <source>
        <dbReference type="SAM" id="Phobius"/>
    </source>
</evidence>